<name>A0AAV7HZL0_COTGL</name>
<dbReference type="CDD" id="cd15489">
    <property type="entry name" value="PHD_SF"/>
    <property type="match status" value="1"/>
</dbReference>
<feature type="region of interest" description="Disordered" evidence="2">
    <location>
        <begin position="73"/>
        <end position="162"/>
    </location>
</feature>
<evidence type="ECO:0000313" key="4">
    <source>
        <dbReference type="Proteomes" id="UP000826195"/>
    </source>
</evidence>
<reference evidence="3 4" key="1">
    <citation type="journal article" date="2021" name="J. Hered.">
        <title>A chromosome-level genome assembly of the parasitoid wasp, Cotesia glomerata (Hymenoptera: Braconidae).</title>
        <authorList>
            <person name="Pinto B.J."/>
            <person name="Weis J.J."/>
            <person name="Gamble T."/>
            <person name="Ode P.J."/>
            <person name="Paul R."/>
            <person name="Zaspel J.M."/>
        </authorList>
    </citation>
    <scope>NUCLEOTIDE SEQUENCE [LARGE SCALE GENOMIC DNA]</scope>
    <source>
        <strain evidence="3">CgM1</strain>
    </source>
</reference>
<comment type="caution">
    <text evidence="3">The sequence shown here is derived from an EMBL/GenBank/DDBJ whole genome shotgun (WGS) entry which is preliminary data.</text>
</comment>
<feature type="compositionally biased region" description="Low complexity" evidence="2">
    <location>
        <begin position="73"/>
        <end position="94"/>
    </location>
</feature>
<keyword evidence="4" id="KW-1185">Reference proteome</keyword>
<dbReference type="Gene3D" id="1.20.5.340">
    <property type="match status" value="1"/>
</dbReference>
<evidence type="ECO:0000313" key="3">
    <source>
        <dbReference type="EMBL" id="KAH0537977.1"/>
    </source>
</evidence>
<organism evidence="3 4">
    <name type="scientific">Cotesia glomerata</name>
    <name type="common">Lepidopteran parasitic wasp</name>
    <name type="synonym">Apanteles glomeratus</name>
    <dbReference type="NCBI Taxonomy" id="32391"/>
    <lineage>
        <taxon>Eukaryota</taxon>
        <taxon>Metazoa</taxon>
        <taxon>Ecdysozoa</taxon>
        <taxon>Arthropoda</taxon>
        <taxon>Hexapoda</taxon>
        <taxon>Insecta</taxon>
        <taxon>Pterygota</taxon>
        <taxon>Neoptera</taxon>
        <taxon>Endopterygota</taxon>
        <taxon>Hymenoptera</taxon>
        <taxon>Apocrita</taxon>
        <taxon>Ichneumonoidea</taxon>
        <taxon>Braconidae</taxon>
        <taxon>Microgastrinae</taxon>
        <taxon>Cotesia</taxon>
    </lineage>
</organism>
<proteinExistence type="predicted"/>
<sequence length="386" mass="42400">MSVLSDQCFKCKNSVRTPFTCDTCGKSFHPSCLRDFIKNKLPSDCCCRDKFGYLLKRLDSNSQIKNNRLASLKSVNSDNSSTSSFKSAKSSKNSPALVSKTNQKPSASSPTSPAFLLSPASDSVFDSPTSSTLTMSESAKQTIPNPEAINSESQNELPDGWFNKSTDEKLTLLMKTLSTHSQSLSEIPNITKKFNELSTKFDNINKRLDDLHDKQSETKDQVDKLTSDLTKNSKTIKELKSKVEKLEDETIANSRALSGKIAAITSQTLMTSSTVVQQTSELIISGVPEPVATELSPADIADKVFEVLNITNLKQDILIKKVSGTPKTLLTEQDIDEFSTAFDIDFFTGDIVCGKCRLKLYKKRKVDPGANGSEDESESIVSKLLE</sequence>
<evidence type="ECO:0000256" key="1">
    <source>
        <dbReference type="SAM" id="Coils"/>
    </source>
</evidence>
<dbReference type="AlphaFoldDB" id="A0AAV7HZL0"/>
<accession>A0AAV7HZL0</accession>
<dbReference type="Proteomes" id="UP000826195">
    <property type="component" value="Unassembled WGS sequence"/>
</dbReference>
<feature type="region of interest" description="Disordered" evidence="2">
    <location>
        <begin position="366"/>
        <end position="386"/>
    </location>
</feature>
<protein>
    <submittedName>
        <fullName evidence="3">Uncharacterized protein</fullName>
    </submittedName>
</protein>
<feature type="compositionally biased region" description="Polar residues" evidence="2">
    <location>
        <begin position="99"/>
        <end position="112"/>
    </location>
</feature>
<keyword evidence="1" id="KW-0175">Coiled coil</keyword>
<feature type="compositionally biased region" description="Polar residues" evidence="2">
    <location>
        <begin position="120"/>
        <end position="156"/>
    </location>
</feature>
<dbReference type="EMBL" id="JAHXZJ010002610">
    <property type="protein sequence ID" value="KAH0537977.1"/>
    <property type="molecule type" value="Genomic_DNA"/>
</dbReference>
<evidence type="ECO:0000256" key="2">
    <source>
        <dbReference type="SAM" id="MobiDB-lite"/>
    </source>
</evidence>
<feature type="coiled-coil region" evidence="1">
    <location>
        <begin position="194"/>
        <end position="256"/>
    </location>
</feature>
<gene>
    <name evidence="3" type="ORF">KQX54_002416</name>
</gene>